<name>A0A0F9QH56_9ZZZZ</name>
<reference evidence="1" key="1">
    <citation type="journal article" date="2015" name="Nature">
        <title>Complex archaea that bridge the gap between prokaryotes and eukaryotes.</title>
        <authorList>
            <person name="Spang A."/>
            <person name="Saw J.H."/>
            <person name="Jorgensen S.L."/>
            <person name="Zaremba-Niedzwiedzka K."/>
            <person name="Martijn J."/>
            <person name="Lind A.E."/>
            <person name="van Eijk R."/>
            <person name="Schleper C."/>
            <person name="Guy L."/>
            <person name="Ettema T.J."/>
        </authorList>
    </citation>
    <scope>NUCLEOTIDE SEQUENCE</scope>
</reference>
<dbReference type="AlphaFoldDB" id="A0A0F9QH56"/>
<organism evidence="1">
    <name type="scientific">marine sediment metagenome</name>
    <dbReference type="NCBI Taxonomy" id="412755"/>
    <lineage>
        <taxon>unclassified sequences</taxon>
        <taxon>metagenomes</taxon>
        <taxon>ecological metagenomes</taxon>
    </lineage>
</organism>
<comment type="caution">
    <text evidence="1">The sequence shown here is derived from an EMBL/GenBank/DDBJ whole genome shotgun (WGS) entry which is preliminary data.</text>
</comment>
<dbReference type="EMBL" id="LAZR01001974">
    <property type="protein sequence ID" value="KKN36307.1"/>
    <property type="molecule type" value="Genomic_DNA"/>
</dbReference>
<evidence type="ECO:0000313" key="1">
    <source>
        <dbReference type="EMBL" id="KKN36307.1"/>
    </source>
</evidence>
<sequence length="30" mass="3539">MENENILISVAERSQYYSFEGISGKYLHFL</sequence>
<protein>
    <submittedName>
        <fullName evidence="1">Uncharacterized protein</fullName>
    </submittedName>
</protein>
<accession>A0A0F9QH56</accession>
<proteinExistence type="predicted"/>
<gene>
    <name evidence="1" type="ORF">LCGC14_0774860</name>
</gene>